<accession>A0A6A5EKR5</accession>
<protein>
    <submittedName>
        <fullName evidence="2">Uncharacterized protein</fullName>
    </submittedName>
</protein>
<dbReference type="EMBL" id="VHII01000016">
    <property type="protein sequence ID" value="KAF1378949.1"/>
    <property type="molecule type" value="Genomic_DNA"/>
</dbReference>
<feature type="region of interest" description="Disordered" evidence="1">
    <location>
        <begin position="1"/>
        <end position="22"/>
    </location>
</feature>
<reference evidence="2 3" key="1">
    <citation type="submission" date="2019-06" db="EMBL/GenBank/DDBJ databases">
        <title>A chromosome-scale genome assembly of the European perch, Perca fluviatilis.</title>
        <authorList>
            <person name="Roques C."/>
            <person name="Zahm M."/>
            <person name="Cabau C."/>
            <person name="Klopp C."/>
            <person name="Bouchez O."/>
            <person name="Donnadieu C."/>
            <person name="Kuhl H."/>
            <person name="Gislard M."/>
            <person name="Guendouz S."/>
            <person name="Journot L."/>
            <person name="Haffray P."/>
            <person name="Bestin A."/>
            <person name="Morvezen R."/>
            <person name="Feron R."/>
            <person name="Wen M."/>
            <person name="Jouanno E."/>
            <person name="Herpin A."/>
            <person name="Schartl M."/>
            <person name="Postlethwait J."/>
            <person name="Schaerlinger B."/>
            <person name="Chardard D."/>
            <person name="Lecocq T."/>
            <person name="Poncet C."/>
            <person name="Jaffrelo L."/>
            <person name="Lampietro C."/>
            <person name="Guiguen Y."/>
        </authorList>
    </citation>
    <scope>NUCLEOTIDE SEQUENCE [LARGE SCALE GENOMIC DNA]</scope>
    <source>
        <tissue evidence="2">Blood</tissue>
    </source>
</reference>
<feature type="compositionally biased region" description="Basic and acidic residues" evidence="1">
    <location>
        <begin position="36"/>
        <end position="45"/>
    </location>
</feature>
<dbReference type="Proteomes" id="UP000465112">
    <property type="component" value="Chromosome 16"/>
</dbReference>
<sequence>MAPFEERGKFGQSEEKGSHSLFSLAKQLPACDRQEGGKLKIDHGSETPSARHFHEGRPDNCLSFPAPKE</sequence>
<feature type="region of interest" description="Disordered" evidence="1">
    <location>
        <begin position="36"/>
        <end position="69"/>
    </location>
</feature>
<proteinExistence type="predicted"/>
<evidence type="ECO:0000313" key="3">
    <source>
        <dbReference type="Proteomes" id="UP000465112"/>
    </source>
</evidence>
<feature type="compositionally biased region" description="Basic and acidic residues" evidence="1">
    <location>
        <begin position="1"/>
        <end position="18"/>
    </location>
</feature>
<keyword evidence="3" id="KW-1185">Reference proteome</keyword>
<name>A0A6A5EKR5_PERFL</name>
<evidence type="ECO:0000256" key="1">
    <source>
        <dbReference type="SAM" id="MobiDB-lite"/>
    </source>
</evidence>
<organism evidence="2 3">
    <name type="scientific">Perca fluviatilis</name>
    <name type="common">European perch</name>
    <dbReference type="NCBI Taxonomy" id="8168"/>
    <lineage>
        <taxon>Eukaryota</taxon>
        <taxon>Metazoa</taxon>
        <taxon>Chordata</taxon>
        <taxon>Craniata</taxon>
        <taxon>Vertebrata</taxon>
        <taxon>Euteleostomi</taxon>
        <taxon>Actinopterygii</taxon>
        <taxon>Neopterygii</taxon>
        <taxon>Teleostei</taxon>
        <taxon>Neoteleostei</taxon>
        <taxon>Acanthomorphata</taxon>
        <taxon>Eupercaria</taxon>
        <taxon>Perciformes</taxon>
        <taxon>Percoidei</taxon>
        <taxon>Percidae</taxon>
        <taxon>Percinae</taxon>
        <taxon>Perca</taxon>
    </lineage>
</organism>
<dbReference type="AlphaFoldDB" id="A0A6A5EKR5"/>
<comment type="caution">
    <text evidence="2">The sequence shown here is derived from an EMBL/GenBank/DDBJ whole genome shotgun (WGS) entry which is preliminary data.</text>
</comment>
<gene>
    <name evidence="2" type="ORF">PFLUV_G00195810</name>
</gene>
<evidence type="ECO:0000313" key="2">
    <source>
        <dbReference type="EMBL" id="KAF1378949.1"/>
    </source>
</evidence>